<dbReference type="InterPro" id="IPR037883">
    <property type="entry name" value="Knr4/Smi1-like_sf"/>
</dbReference>
<evidence type="ECO:0000313" key="2">
    <source>
        <dbReference type="EMBL" id="XDL14505.1"/>
    </source>
</evidence>
<dbReference type="AlphaFoldDB" id="A0AB39IFU1"/>
<evidence type="ECO:0000259" key="1">
    <source>
        <dbReference type="SMART" id="SM00860"/>
    </source>
</evidence>
<dbReference type="RefSeq" id="WP_226102704.1">
    <property type="nucleotide sequence ID" value="NZ_CP162411.1"/>
</dbReference>
<organism evidence="2">
    <name type="scientific">Dickeya oryzae</name>
    <dbReference type="NCBI Taxonomy" id="1240404"/>
    <lineage>
        <taxon>Bacteria</taxon>
        <taxon>Pseudomonadati</taxon>
        <taxon>Pseudomonadota</taxon>
        <taxon>Gammaproteobacteria</taxon>
        <taxon>Enterobacterales</taxon>
        <taxon>Pectobacteriaceae</taxon>
        <taxon>Dickeya</taxon>
    </lineage>
</organism>
<feature type="domain" description="Knr4/Smi1-like" evidence="1">
    <location>
        <begin position="25"/>
        <end position="133"/>
    </location>
</feature>
<dbReference type="EMBL" id="CP162411">
    <property type="protein sequence ID" value="XDL14505.1"/>
    <property type="molecule type" value="Genomic_DNA"/>
</dbReference>
<dbReference type="Pfam" id="PF14567">
    <property type="entry name" value="SUKH_5"/>
    <property type="match status" value="1"/>
</dbReference>
<protein>
    <submittedName>
        <fullName evidence="2">SMI1/KNR4 family protein</fullName>
    </submittedName>
</protein>
<proteinExistence type="predicted"/>
<dbReference type="Gene3D" id="3.40.1580.10">
    <property type="entry name" value="SMI1/KNR4-like"/>
    <property type="match status" value="1"/>
</dbReference>
<sequence>MKTKLDHVIKEIKLLSNNEKMNVAAPDDGLIKQYEIELGVDFHDDYKKVLKEIGNVFYGTIELLTLSRDKNYYRELSSAVKDAKDMGVPDNWLPICEDNGSYYCILPNGEIRYWTPDGYSDESWPDIASWIKNVWIEGN</sequence>
<dbReference type="SUPFAM" id="SSF160631">
    <property type="entry name" value="SMI1/KNR4-like"/>
    <property type="match status" value="1"/>
</dbReference>
<gene>
    <name evidence="2" type="ORF">LF923_0020525</name>
</gene>
<accession>A0AB39IFU1</accession>
<dbReference type="SMART" id="SM00860">
    <property type="entry name" value="SMI1_KNR4"/>
    <property type="match status" value="1"/>
</dbReference>
<dbReference type="InterPro" id="IPR018958">
    <property type="entry name" value="Knr4/Smi1-like_dom"/>
</dbReference>
<name>A0AB39IFU1_9GAMM</name>
<reference evidence="2" key="1">
    <citation type="submission" date="2024-07" db="EMBL/GenBank/DDBJ databases">
        <authorList>
            <person name="Pedron J."/>
        </authorList>
    </citation>
    <scope>NUCLEOTIDE SEQUENCE</scope>
    <source>
        <strain evidence="2">A642-S2-A17</strain>
    </source>
</reference>